<organism evidence="3 4">
    <name type="scientific">Faecalimonas umbilicata</name>
    <dbReference type="NCBI Taxonomy" id="1912855"/>
    <lineage>
        <taxon>Bacteria</taxon>
        <taxon>Bacillati</taxon>
        <taxon>Bacillota</taxon>
        <taxon>Clostridia</taxon>
        <taxon>Lachnospirales</taxon>
        <taxon>Lachnospiraceae</taxon>
        <taxon>Faecalimonas</taxon>
    </lineage>
</organism>
<reference evidence="3 4" key="2">
    <citation type="submission" date="2019-03" db="EMBL/GenBank/DDBJ databases">
        <title>Genomic Encyclopedia of Type Strains, Phase IV (KMG-IV): sequencing the most valuable type-strain genomes for metagenomic binning, comparative biology and taxonomic classification.</title>
        <authorList>
            <person name="Goeker M."/>
        </authorList>
    </citation>
    <scope>NUCLEOTIDE SEQUENCE [LARGE SCALE GENOMIC DNA]</scope>
    <source>
        <strain evidence="3 4">DSM 103426</strain>
    </source>
</reference>
<dbReference type="PANTHER" id="PTHR47099:SF1">
    <property type="entry name" value="METHYLCOBAMIDE:COM METHYLTRANSFERASE MTBA"/>
    <property type="match status" value="1"/>
</dbReference>
<dbReference type="Proteomes" id="UP000702954">
    <property type="component" value="Unassembled WGS sequence"/>
</dbReference>
<evidence type="ECO:0000313" key="5">
    <source>
        <dbReference type="Proteomes" id="UP000702954"/>
    </source>
</evidence>
<dbReference type="GO" id="GO:0006779">
    <property type="term" value="P:porphyrin-containing compound biosynthetic process"/>
    <property type="evidence" value="ECO:0007669"/>
    <property type="project" value="InterPro"/>
</dbReference>
<dbReference type="RefSeq" id="WP_116441004.1">
    <property type="nucleotide sequence ID" value="NZ_BHEO01000002.1"/>
</dbReference>
<dbReference type="InterPro" id="IPR038071">
    <property type="entry name" value="UROD/MetE-like_sf"/>
</dbReference>
<dbReference type="SUPFAM" id="SSF51726">
    <property type="entry name" value="UROD/MetE-like"/>
    <property type="match status" value="1"/>
</dbReference>
<accession>A0A4R3JGV9</accession>
<dbReference type="PANTHER" id="PTHR47099">
    <property type="entry name" value="METHYLCOBAMIDE:COM METHYLTRANSFERASE MTBA"/>
    <property type="match status" value="1"/>
</dbReference>
<keyword evidence="5" id="KW-1185">Reference proteome</keyword>
<dbReference type="EMBL" id="BHEO01000002">
    <property type="protein sequence ID" value="GBU03746.1"/>
    <property type="molecule type" value="Genomic_DNA"/>
</dbReference>
<comment type="caution">
    <text evidence="3">The sequence shown here is derived from an EMBL/GenBank/DDBJ whole genome shotgun (WGS) entry which is preliminary data.</text>
</comment>
<evidence type="ECO:0000259" key="1">
    <source>
        <dbReference type="Pfam" id="PF01208"/>
    </source>
</evidence>
<dbReference type="CDD" id="cd03465">
    <property type="entry name" value="URO-D_like"/>
    <property type="match status" value="1"/>
</dbReference>
<evidence type="ECO:0000313" key="2">
    <source>
        <dbReference type="EMBL" id="GBU03746.1"/>
    </source>
</evidence>
<dbReference type="Pfam" id="PF01208">
    <property type="entry name" value="URO-D"/>
    <property type="match status" value="1"/>
</dbReference>
<name>A0A4R3JGV9_9FIRM</name>
<dbReference type="Gene3D" id="3.20.20.210">
    <property type="match status" value="1"/>
</dbReference>
<sequence>MRLEKHNADEMTPLERIYAYEHGLSYDRIPSVPFIGNVRCKVGGMTPEEYWDSAENMVKAELMSYQRFGFDRLGIGPNTRGISDALAAQVPDKKQGSLVLDDYSKLEYLEPVNARNDLVIQRFLQAAEMLQESAGEIVPVEISIGGPLTIASFLREIELLLRDCRRNGDKVQKLLRIIVDSQKSCIDAFAQYGVGIAMADPVANPALIGPKLYEKFVFPYTKELTDYALEKTGKKVSLHMCGATYSIWKYIEQYQLNEISLDNIVDLDRAARELGKKVPIAGNVDPVQSMLNGTKEEIFADVQKCIELGNSAEKGFHLTTGCDIPDGTSPEKVDWFMEAARLYGKKR</sequence>
<dbReference type="InterPro" id="IPR052024">
    <property type="entry name" value="Methanogen_methyltrans"/>
</dbReference>
<dbReference type="InterPro" id="IPR000257">
    <property type="entry name" value="Uroporphyrinogen_deCOase"/>
</dbReference>
<protein>
    <submittedName>
        <fullName evidence="2">Methylcobamide:CoM methyltransferase</fullName>
    </submittedName>
    <submittedName>
        <fullName evidence="3">Uroporphyrinogen decarboxylase</fullName>
    </submittedName>
</protein>
<dbReference type="GO" id="GO:0008168">
    <property type="term" value="F:methyltransferase activity"/>
    <property type="evidence" value="ECO:0007669"/>
    <property type="project" value="UniProtKB-KW"/>
</dbReference>
<dbReference type="GO" id="GO:0004853">
    <property type="term" value="F:uroporphyrinogen decarboxylase activity"/>
    <property type="evidence" value="ECO:0007669"/>
    <property type="project" value="InterPro"/>
</dbReference>
<dbReference type="Proteomes" id="UP000294613">
    <property type="component" value="Unassembled WGS sequence"/>
</dbReference>
<evidence type="ECO:0000313" key="4">
    <source>
        <dbReference type="Proteomes" id="UP000294613"/>
    </source>
</evidence>
<gene>
    <name evidence="3" type="ORF">EDD74_1246</name>
    <name evidence="2" type="ORF">FAEUMB_02870</name>
</gene>
<dbReference type="GO" id="GO:0032259">
    <property type="term" value="P:methylation"/>
    <property type="evidence" value="ECO:0007669"/>
    <property type="project" value="UniProtKB-KW"/>
</dbReference>
<keyword evidence="2" id="KW-0808">Transferase</keyword>
<reference evidence="2 5" key="1">
    <citation type="journal article" date="2018" name="Int. J. Syst. Evol. Microbiol.">
        <title>Draft Genome Sequence of Faecalimonas umbilicata JCM 30896T, an Acetate-Producing Bacterium Isolated from Human Feces.</title>
        <authorList>
            <person name="Sakamoto M."/>
            <person name="Ikeyama N."/>
            <person name="Yuki M."/>
            <person name="Ohkuma M."/>
        </authorList>
    </citation>
    <scope>NUCLEOTIDE SEQUENCE [LARGE SCALE GENOMIC DNA]</scope>
    <source>
        <strain evidence="2 5">EGH7</strain>
    </source>
</reference>
<dbReference type="EMBL" id="SLZV01000024">
    <property type="protein sequence ID" value="TCS65184.1"/>
    <property type="molecule type" value="Genomic_DNA"/>
</dbReference>
<keyword evidence="2" id="KW-0489">Methyltransferase</keyword>
<dbReference type="AlphaFoldDB" id="A0A4R3JGV9"/>
<proteinExistence type="predicted"/>
<feature type="domain" description="Uroporphyrinogen decarboxylase (URO-D)" evidence="1">
    <location>
        <begin position="13"/>
        <end position="341"/>
    </location>
</feature>
<evidence type="ECO:0000313" key="3">
    <source>
        <dbReference type="EMBL" id="TCS65184.1"/>
    </source>
</evidence>